<accession>A0AAN7BCC7</accession>
<proteinExistence type="predicted"/>
<evidence type="ECO:0000313" key="2">
    <source>
        <dbReference type="Proteomes" id="UP001301769"/>
    </source>
</evidence>
<keyword evidence="2" id="KW-1185">Reference proteome</keyword>
<reference evidence="1" key="1">
    <citation type="journal article" date="2023" name="Mol. Phylogenet. Evol.">
        <title>Genome-scale phylogeny and comparative genomics of the fungal order Sordariales.</title>
        <authorList>
            <person name="Hensen N."/>
            <person name="Bonometti L."/>
            <person name="Westerberg I."/>
            <person name="Brannstrom I.O."/>
            <person name="Guillou S."/>
            <person name="Cros-Aarteil S."/>
            <person name="Calhoun S."/>
            <person name="Haridas S."/>
            <person name="Kuo A."/>
            <person name="Mondo S."/>
            <person name="Pangilinan J."/>
            <person name="Riley R."/>
            <person name="LaButti K."/>
            <person name="Andreopoulos B."/>
            <person name="Lipzen A."/>
            <person name="Chen C."/>
            <person name="Yan M."/>
            <person name="Daum C."/>
            <person name="Ng V."/>
            <person name="Clum A."/>
            <person name="Steindorff A."/>
            <person name="Ohm R.A."/>
            <person name="Martin F."/>
            <person name="Silar P."/>
            <person name="Natvig D.O."/>
            <person name="Lalanne C."/>
            <person name="Gautier V."/>
            <person name="Ament-Velasquez S.L."/>
            <person name="Kruys A."/>
            <person name="Hutchinson M.I."/>
            <person name="Powell A.J."/>
            <person name="Barry K."/>
            <person name="Miller A.N."/>
            <person name="Grigoriev I.V."/>
            <person name="Debuchy R."/>
            <person name="Gladieux P."/>
            <person name="Hiltunen Thoren M."/>
            <person name="Johannesson H."/>
        </authorList>
    </citation>
    <scope>NUCLEOTIDE SEQUENCE</scope>
    <source>
        <strain evidence="1">PSN293</strain>
    </source>
</reference>
<evidence type="ECO:0000313" key="1">
    <source>
        <dbReference type="EMBL" id="KAK4218604.1"/>
    </source>
</evidence>
<dbReference type="AlphaFoldDB" id="A0AAN7BCC7"/>
<protein>
    <submittedName>
        <fullName evidence="1">Uncharacterized protein</fullName>
    </submittedName>
</protein>
<name>A0AAN7BCC7_9PEZI</name>
<sequence>MFKTSKNWKRTVELPQTSCASGYYLLANYLQLGWATMNDAKLQEVQSYRPLRKGAIVVNSHWLLCRGFHVRAIFSDLPHCRDVRRPGPEIALQSYFERKGRGVYRGLKGPTSAKGLPHIEYHSISIEATTRHEYDARGPLYPPFSMHGAECLSDSQPLLIQTSASHTSAQPFFWASSESTPYLPSSGFGSVLIADASKKHGS</sequence>
<reference evidence="1" key="2">
    <citation type="submission" date="2023-05" db="EMBL/GenBank/DDBJ databases">
        <authorList>
            <consortium name="Lawrence Berkeley National Laboratory"/>
            <person name="Steindorff A."/>
            <person name="Hensen N."/>
            <person name="Bonometti L."/>
            <person name="Westerberg I."/>
            <person name="Brannstrom I.O."/>
            <person name="Guillou S."/>
            <person name="Cros-Aarteil S."/>
            <person name="Calhoun S."/>
            <person name="Haridas S."/>
            <person name="Kuo A."/>
            <person name="Mondo S."/>
            <person name="Pangilinan J."/>
            <person name="Riley R."/>
            <person name="Labutti K."/>
            <person name="Andreopoulos B."/>
            <person name="Lipzen A."/>
            <person name="Chen C."/>
            <person name="Yanf M."/>
            <person name="Daum C."/>
            <person name="Ng V."/>
            <person name="Clum A."/>
            <person name="Ohm R."/>
            <person name="Martin F."/>
            <person name="Silar P."/>
            <person name="Natvig D."/>
            <person name="Lalanne C."/>
            <person name="Gautier V."/>
            <person name="Ament-Velasquez S.L."/>
            <person name="Kruys A."/>
            <person name="Hutchinson M.I."/>
            <person name="Powell A.J."/>
            <person name="Barry K."/>
            <person name="Miller A.N."/>
            <person name="Grigoriev I.V."/>
            <person name="Debuchy R."/>
            <person name="Gladieux P."/>
            <person name="Thoren M.H."/>
            <person name="Johannesson H."/>
        </authorList>
    </citation>
    <scope>NUCLEOTIDE SEQUENCE</scope>
    <source>
        <strain evidence="1">PSN293</strain>
    </source>
</reference>
<organism evidence="1 2">
    <name type="scientific">Rhypophila decipiens</name>
    <dbReference type="NCBI Taxonomy" id="261697"/>
    <lineage>
        <taxon>Eukaryota</taxon>
        <taxon>Fungi</taxon>
        <taxon>Dikarya</taxon>
        <taxon>Ascomycota</taxon>
        <taxon>Pezizomycotina</taxon>
        <taxon>Sordariomycetes</taxon>
        <taxon>Sordariomycetidae</taxon>
        <taxon>Sordariales</taxon>
        <taxon>Naviculisporaceae</taxon>
        <taxon>Rhypophila</taxon>
    </lineage>
</organism>
<dbReference type="Proteomes" id="UP001301769">
    <property type="component" value="Unassembled WGS sequence"/>
</dbReference>
<comment type="caution">
    <text evidence="1">The sequence shown here is derived from an EMBL/GenBank/DDBJ whole genome shotgun (WGS) entry which is preliminary data.</text>
</comment>
<gene>
    <name evidence="1" type="ORF">QBC37DRAFT_478719</name>
</gene>
<dbReference type="EMBL" id="MU858052">
    <property type="protein sequence ID" value="KAK4218604.1"/>
    <property type="molecule type" value="Genomic_DNA"/>
</dbReference>